<dbReference type="EMBL" id="LXQA010713070">
    <property type="protein sequence ID" value="MCI67268.1"/>
    <property type="molecule type" value="Genomic_DNA"/>
</dbReference>
<proteinExistence type="predicted"/>
<evidence type="ECO:0000313" key="2">
    <source>
        <dbReference type="Proteomes" id="UP000265520"/>
    </source>
</evidence>
<dbReference type="Proteomes" id="UP000265520">
    <property type="component" value="Unassembled WGS sequence"/>
</dbReference>
<name>A0A392U2F8_9FABA</name>
<comment type="caution">
    <text evidence="1">The sequence shown here is derived from an EMBL/GenBank/DDBJ whole genome shotgun (WGS) entry which is preliminary data.</text>
</comment>
<accession>A0A392U2F8</accession>
<keyword evidence="2" id="KW-1185">Reference proteome</keyword>
<reference evidence="1 2" key="1">
    <citation type="journal article" date="2018" name="Front. Plant Sci.">
        <title>Red Clover (Trifolium pratense) and Zigzag Clover (T. medium) - A Picture of Genomic Similarities and Differences.</title>
        <authorList>
            <person name="Dluhosova J."/>
            <person name="Istvanek J."/>
            <person name="Nedelnik J."/>
            <person name="Repkova J."/>
        </authorList>
    </citation>
    <scope>NUCLEOTIDE SEQUENCE [LARGE SCALE GENOMIC DNA]</scope>
    <source>
        <strain evidence="2">cv. 10/8</strain>
        <tissue evidence="1">Leaf</tissue>
    </source>
</reference>
<organism evidence="1 2">
    <name type="scientific">Trifolium medium</name>
    <dbReference type="NCBI Taxonomy" id="97028"/>
    <lineage>
        <taxon>Eukaryota</taxon>
        <taxon>Viridiplantae</taxon>
        <taxon>Streptophyta</taxon>
        <taxon>Embryophyta</taxon>
        <taxon>Tracheophyta</taxon>
        <taxon>Spermatophyta</taxon>
        <taxon>Magnoliopsida</taxon>
        <taxon>eudicotyledons</taxon>
        <taxon>Gunneridae</taxon>
        <taxon>Pentapetalae</taxon>
        <taxon>rosids</taxon>
        <taxon>fabids</taxon>
        <taxon>Fabales</taxon>
        <taxon>Fabaceae</taxon>
        <taxon>Papilionoideae</taxon>
        <taxon>50 kb inversion clade</taxon>
        <taxon>NPAAA clade</taxon>
        <taxon>Hologalegina</taxon>
        <taxon>IRL clade</taxon>
        <taxon>Trifolieae</taxon>
        <taxon>Trifolium</taxon>
    </lineage>
</organism>
<evidence type="ECO:0000313" key="1">
    <source>
        <dbReference type="EMBL" id="MCI67268.1"/>
    </source>
</evidence>
<dbReference type="AlphaFoldDB" id="A0A392U2F8"/>
<protein>
    <submittedName>
        <fullName evidence="1">Uncharacterized protein</fullName>
    </submittedName>
</protein>
<sequence>MCGGGVGGRIFPSHFFSIDLCCTAVELAAEPFLLTSSPSICAVRRWRMVVESFLLTSSPSICVVRRWRMVVVF</sequence>